<feature type="region of interest" description="Disordered" evidence="1">
    <location>
        <begin position="1"/>
        <end position="55"/>
    </location>
</feature>
<organism evidence="2 3">
    <name type="scientific">Hebeloma cylindrosporum</name>
    <dbReference type="NCBI Taxonomy" id="76867"/>
    <lineage>
        <taxon>Eukaryota</taxon>
        <taxon>Fungi</taxon>
        <taxon>Dikarya</taxon>
        <taxon>Basidiomycota</taxon>
        <taxon>Agaricomycotina</taxon>
        <taxon>Agaricomycetes</taxon>
        <taxon>Agaricomycetidae</taxon>
        <taxon>Agaricales</taxon>
        <taxon>Agaricineae</taxon>
        <taxon>Hymenogastraceae</taxon>
        <taxon>Hebeloma</taxon>
    </lineage>
</organism>
<sequence length="55" mass="6281">MGSRNKIKIKKTKGNESVDRKEAQQGTRKGNERTRAIKRRRSEPTGFAEQRPDPG</sequence>
<name>A0A0C3CEI0_HEBCY</name>
<dbReference type="EMBL" id="KN831770">
    <property type="protein sequence ID" value="KIM47175.1"/>
    <property type="molecule type" value="Genomic_DNA"/>
</dbReference>
<feature type="compositionally biased region" description="Basic and acidic residues" evidence="1">
    <location>
        <begin position="13"/>
        <end position="35"/>
    </location>
</feature>
<dbReference type="HOGENOM" id="CLU_3037924_0_0_1"/>
<feature type="compositionally biased region" description="Basic residues" evidence="1">
    <location>
        <begin position="1"/>
        <end position="12"/>
    </location>
</feature>
<evidence type="ECO:0000313" key="2">
    <source>
        <dbReference type="EMBL" id="KIM47175.1"/>
    </source>
</evidence>
<reference evidence="2 3" key="1">
    <citation type="submission" date="2014-04" db="EMBL/GenBank/DDBJ databases">
        <authorList>
            <consortium name="DOE Joint Genome Institute"/>
            <person name="Kuo A."/>
            <person name="Gay G."/>
            <person name="Dore J."/>
            <person name="Kohler A."/>
            <person name="Nagy L.G."/>
            <person name="Floudas D."/>
            <person name="Copeland A."/>
            <person name="Barry K.W."/>
            <person name="Cichocki N."/>
            <person name="Veneault-Fourrey C."/>
            <person name="LaButti K."/>
            <person name="Lindquist E.A."/>
            <person name="Lipzen A."/>
            <person name="Lundell T."/>
            <person name="Morin E."/>
            <person name="Murat C."/>
            <person name="Sun H."/>
            <person name="Tunlid A."/>
            <person name="Henrissat B."/>
            <person name="Grigoriev I.V."/>
            <person name="Hibbett D.S."/>
            <person name="Martin F."/>
            <person name="Nordberg H.P."/>
            <person name="Cantor M.N."/>
            <person name="Hua S.X."/>
        </authorList>
    </citation>
    <scope>NUCLEOTIDE SEQUENCE [LARGE SCALE GENOMIC DNA]</scope>
    <source>
        <strain evidence="3">h7</strain>
    </source>
</reference>
<protein>
    <submittedName>
        <fullName evidence="2">Uncharacterized protein</fullName>
    </submittedName>
</protein>
<dbReference type="Proteomes" id="UP000053424">
    <property type="component" value="Unassembled WGS sequence"/>
</dbReference>
<proteinExistence type="predicted"/>
<feature type="non-terminal residue" evidence="2">
    <location>
        <position position="55"/>
    </location>
</feature>
<keyword evidence="3" id="KW-1185">Reference proteome</keyword>
<dbReference type="AlphaFoldDB" id="A0A0C3CEI0"/>
<evidence type="ECO:0000313" key="3">
    <source>
        <dbReference type="Proteomes" id="UP000053424"/>
    </source>
</evidence>
<gene>
    <name evidence="2" type="ORF">M413DRAFT_440679</name>
</gene>
<accession>A0A0C3CEI0</accession>
<evidence type="ECO:0000256" key="1">
    <source>
        <dbReference type="SAM" id="MobiDB-lite"/>
    </source>
</evidence>
<reference evidence="3" key="2">
    <citation type="submission" date="2015-01" db="EMBL/GenBank/DDBJ databases">
        <title>Evolutionary Origins and Diversification of the Mycorrhizal Mutualists.</title>
        <authorList>
            <consortium name="DOE Joint Genome Institute"/>
            <consortium name="Mycorrhizal Genomics Consortium"/>
            <person name="Kohler A."/>
            <person name="Kuo A."/>
            <person name="Nagy L.G."/>
            <person name="Floudas D."/>
            <person name="Copeland A."/>
            <person name="Barry K.W."/>
            <person name="Cichocki N."/>
            <person name="Veneault-Fourrey C."/>
            <person name="LaButti K."/>
            <person name="Lindquist E.A."/>
            <person name="Lipzen A."/>
            <person name="Lundell T."/>
            <person name="Morin E."/>
            <person name="Murat C."/>
            <person name="Riley R."/>
            <person name="Ohm R."/>
            <person name="Sun H."/>
            <person name="Tunlid A."/>
            <person name="Henrissat B."/>
            <person name="Grigoriev I.V."/>
            <person name="Hibbett D.S."/>
            <person name="Martin F."/>
        </authorList>
    </citation>
    <scope>NUCLEOTIDE SEQUENCE [LARGE SCALE GENOMIC DNA]</scope>
    <source>
        <strain evidence="3">h7</strain>
    </source>
</reference>